<comment type="caution">
    <text evidence="7">The sequence shown here is derived from an EMBL/GenBank/DDBJ whole genome shotgun (WGS) entry which is preliminary data.</text>
</comment>
<keyword evidence="3" id="KW-0808">Transferase</keyword>
<organism evidence="7 8">
    <name type="scientific">Microbulbifer epialgicus</name>
    <dbReference type="NCBI Taxonomy" id="393907"/>
    <lineage>
        <taxon>Bacteria</taxon>
        <taxon>Pseudomonadati</taxon>
        <taxon>Pseudomonadota</taxon>
        <taxon>Gammaproteobacteria</taxon>
        <taxon>Cellvibrionales</taxon>
        <taxon>Microbulbiferaceae</taxon>
        <taxon>Microbulbifer</taxon>
    </lineage>
</organism>
<sequence>MTKYLQHTYTKVADHRGKKRIWLQGLRLELAGFVKGATYRTDYDIERGLIELTLDEEGNRRVSGKKKGEGFQSVVDICNADVIDVTQGKELVRVDFAVGFVRISVHHLVNKKTEREQRFVQNLNAGKLTEGTLCSGIGVATAAIHEGLREQGIKSSVSWIVDRERKYLQVASDNNNAIDNNTTIFEATLEELEPELLSPVDILQVSLPCTLHSKSGKAKNKRQVTEDHADATSIFGFIRALDKANPSVIALENIVEATFSATYALIEGMLEVLGYRVYKNQLALDSEQAGSFEQRTRDWCIAVSAGLPELDTSKIPAFKRRYQILGDLKEHVADDDPAWSDNASLKTKAVRDKQKGNNFQRHLVDDDSTFVKCIGRYYSKRRSTESMIVREDGKERLLTPTEHCRAKGIPESFIQGVSATTAHEGLGQSILWGHGRGVGQLIARDICRPLLSKLTPLPDVTDMYTLVNESARQMSLL</sequence>
<comment type="catalytic activity">
    <reaction evidence="6">
        <text>a 2'-deoxycytidine in DNA + S-adenosyl-L-methionine = a 5-methyl-2'-deoxycytidine in DNA + S-adenosyl-L-homocysteine + H(+)</text>
        <dbReference type="Rhea" id="RHEA:13681"/>
        <dbReference type="Rhea" id="RHEA-COMP:11369"/>
        <dbReference type="Rhea" id="RHEA-COMP:11370"/>
        <dbReference type="ChEBI" id="CHEBI:15378"/>
        <dbReference type="ChEBI" id="CHEBI:57856"/>
        <dbReference type="ChEBI" id="CHEBI:59789"/>
        <dbReference type="ChEBI" id="CHEBI:85452"/>
        <dbReference type="ChEBI" id="CHEBI:85454"/>
        <dbReference type="EC" id="2.1.1.37"/>
    </reaction>
</comment>
<dbReference type="RefSeq" id="WP_371836930.1">
    <property type="nucleotide sequence ID" value="NZ_JBGMEK010000001.1"/>
</dbReference>
<evidence type="ECO:0000256" key="4">
    <source>
        <dbReference type="ARBA" id="ARBA00022691"/>
    </source>
</evidence>
<dbReference type="EC" id="2.1.1.37" evidence="1"/>
<evidence type="ECO:0000256" key="2">
    <source>
        <dbReference type="ARBA" id="ARBA00022603"/>
    </source>
</evidence>
<dbReference type="Proteomes" id="UP001569428">
    <property type="component" value="Unassembled WGS sequence"/>
</dbReference>
<evidence type="ECO:0000256" key="6">
    <source>
        <dbReference type="ARBA" id="ARBA00047422"/>
    </source>
</evidence>
<dbReference type="InterPro" id="IPR050750">
    <property type="entry name" value="C5-MTase"/>
</dbReference>
<evidence type="ECO:0000256" key="1">
    <source>
        <dbReference type="ARBA" id="ARBA00011975"/>
    </source>
</evidence>
<dbReference type="EMBL" id="JBGMEK010000001">
    <property type="protein sequence ID" value="MFA0809309.1"/>
    <property type="molecule type" value="Genomic_DNA"/>
</dbReference>
<evidence type="ECO:0000313" key="7">
    <source>
        <dbReference type="EMBL" id="MFA0809309.1"/>
    </source>
</evidence>
<dbReference type="Gene3D" id="3.40.50.150">
    <property type="entry name" value="Vaccinia Virus protein VP39"/>
    <property type="match status" value="1"/>
</dbReference>
<keyword evidence="5" id="KW-0680">Restriction system</keyword>
<evidence type="ECO:0000256" key="5">
    <source>
        <dbReference type="ARBA" id="ARBA00022747"/>
    </source>
</evidence>
<dbReference type="GO" id="GO:0008168">
    <property type="term" value="F:methyltransferase activity"/>
    <property type="evidence" value="ECO:0007669"/>
    <property type="project" value="UniProtKB-KW"/>
</dbReference>
<keyword evidence="4" id="KW-0949">S-adenosyl-L-methionine</keyword>
<proteinExistence type="predicted"/>
<dbReference type="PANTHER" id="PTHR46098:SF1">
    <property type="entry name" value="TRNA (CYTOSINE(38)-C(5))-METHYLTRANSFERASE"/>
    <property type="match status" value="1"/>
</dbReference>
<keyword evidence="2 7" id="KW-0489">Methyltransferase</keyword>
<dbReference type="GO" id="GO:0032259">
    <property type="term" value="P:methylation"/>
    <property type="evidence" value="ECO:0007669"/>
    <property type="project" value="UniProtKB-KW"/>
</dbReference>
<dbReference type="PANTHER" id="PTHR46098">
    <property type="entry name" value="TRNA (CYTOSINE(38)-C(5))-METHYLTRANSFERASE"/>
    <property type="match status" value="1"/>
</dbReference>
<evidence type="ECO:0000256" key="3">
    <source>
        <dbReference type="ARBA" id="ARBA00022679"/>
    </source>
</evidence>
<protein>
    <recommendedName>
        <fullName evidence="1">DNA (cytosine-5-)-methyltransferase</fullName>
        <ecNumber evidence="1">2.1.1.37</ecNumber>
    </recommendedName>
</protein>
<evidence type="ECO:0000313" key="8">
    <source>
        <dbReference type="Proteomes" id="UP001569428"/>
    </source>
</evidence>
<dbReference type="InterPro" id="IPR029063">
    <property type="entry name" value="SAM-dependent_MTases_sf"/>
</dbReference>
<keyword evidence="8" id="KW-1185">Reference proteome</keyword>
<dbReference type="InterPro" id="IPR001525">
    <property type="entry name" value="C5_MeTfrase"/>
</dbReference>
<dbReference type="SUPFAM" id="SSF53335">
    <property type="entry name" value="S-adenosyl-L-methionine-dependent methyltransferases"/>
    <property type="match status" value="1"/>
</dbReference>
<gene>
    <name evidence="7" type="ORF">ACCI49_00135</name>
</gene>
<accession>A0ABV4NTI5</accession>
<name>A0ABV4NTI5_9GAMM</name>
<dbReference type="Pfam" id="PF00145">
    <property type="entry name" value="DNA_methylase"/>
    <property type="match status" value="1"/>
</dbReference>
<reference evidence="7 8" key="1">
    <citation type="submission" date="2024-08" db="EMBL/GenBank/DDBJ databases">
        <authorList>
            <person name="Ishaq N."/>
        </authorList>
    </citation>
    <scope>NUCLEOTIDE SEQUENCE [LARGE SCALE GENOMIC DNA]</scope>
    <source>
        <strain evidence="7 8">DSM 18651</strain>
    </source>
</reference>